<dbReference type="GO" id="GO:0160150">
    <property type="term" value="F:tRNA pseudouridine(13) synthase activity"/>
    <property type="evidence" value="ECO:0007669"/>
    <property type="project" value="UniProtKB-EC"/>
</dbReference>
<evidence type="ECO:0000256" key="2">
    <source>
        <dbReference type="ARBA" id="ARBA00022694"/>
    </source>
</evidence>
<dbReference type="InterPro" id="IPR001656">
    <property type="entry name" value="PsdUridine_synth_TruD"/>
</dbReference>
<feature type="active site" description="Nucleophile" evidence="4">
    <location>
        <position position="79"/>
    </location>
</feature>
<dbReference type="PANTHER" id="PTHR47811">
    <property type="entry name" value="TRNA PSEUDOURIDINE SYNTHASE D"/>
    <property type="match status" value="1"/>
</dbReference>
<evidence type="ECO:0000313" key="6">
    <source>
        <dbReference type="EMBL" id="OOR89888.1"/>
    </source>
</evidence>
<dbReference type="PROSITE" id="PS50984">
    <property type="entry name" value="TRUD"/>
    <property type="match status" value="1"/>
</dbReference>
<dbReference type="InterPro" id="IPR011760">
    <property type="entry name" value="PsdUridine_synth_TruD_insert"/>
</dbReference>
<dbReference type="HAMAP" id="MF_01082">
    <property type="entry name" value="TruD"/>
    <property type="match status" value="1"/>
</dbReference>
<evidence type="ECO:0000313" key="9">
    <source>
        <dbReference type="Proteomes" id="UP000255279"/>
    </source>
</evidence>
<comment type="function">
    <text evidence="4">Responsible for synthesis of pseudouridine from uracil-13 in transfer RNAs.</text>
</comment>
<evidence type="ECO:0000259" key="5">
    <source>
        <dbReference type="PROSITE" id="PS50984"/>
    </source>
</evidence>
<evidence type="ECO:0000256" key="3">
    <source>
        <dbReference type="ARBA" id="ARBA00023235"/>
    </source>
</evidence>
<dbReference type="Pfam" id="PF01142">
    <property type="entry name" value="TruD"/>
    <property type="match status" value="2"/>
</dbReference>
<accession>A0A1T0A2L5</accession>
<dbReference type="Gene3D" id="3.30.2350.20">
    <property type="entry name" value="TruD, catalytic domain"/>
    <property type="match status" value="1"/>
</dbReference>
<reference evidence="7 9" key="2">
    <citation type="submission" date="2018-06" db="EMBL/GenBank/DDBJ databases">
        <authorList>
            <consortium name="Pathogen Informatics"/>
            <person name="Doyle S."/>
        </authorList>
    </citation>
    <scope>NUCLEOTIDE SEQUENCE [LARGE SCALE GENOMIC DNA]</scope>
    <source>
        <strain evidence="7 9">NCTC10293</strain>
    </source>
</reference>
<dbReference type="EMBL" id="UGQE01000004">
    <property type="protein sequence ID" value="STZ14273.1"/>
    <property type="molecule type" value="Genomic_DNA"/>
</dbReference>
<protein>
    <recommendedName>
        <fullName evidence="4">tRNA pseudouridine synthase D</fullName>
        <ecNumber evidence="4">5.4.99.27</ecNumber>
    </recommendedName>
    <alternativeName>
        <fullName evidence="4">tRNA pseudouridine(13) synthase</fullName>
    </alternativeName>
    <alternativeName>
        <fullName evidence="4">tRNA pseudouridylate synthase D</fullName>
    </alternativeName>
    <alternativeName>
        <fullName evidence="4">tRNA-uridine isomerase D</fullName>
    </alternativeName>
</protein>
<dbReference type="STRING" id="34060.B0181_05605"/>
<evidence type="ECO:0000313" key="8">
    <source>
        <dbReference type="Proteomes" id="UP000190435"/>
    </source>
</evidence>
<dbReference type="RefSeq" id="WP_078276528.1">
    <property type="nucleotide sequence ID" value="NZ_MUXU01000035.1"/>
</dbReference>
<dbReference type="InterPro" id="IPR043165">
    <property type="entry name" value="TruD_insert_sf"/>
</dbReference>
<dbReference type="InterPro" id="IPR042214">
    <property type="entry name" value="TruD_catalytic"/>
</dbReference>
<dbReference type="EC" id="5.4.99.27" evidence="4"/>
<dbReference type="PROSITE" id="PS01268">
    <property type="entry name" value="UPF0024"/>
    <property type="match status" value="1"/>
</dbReference>
<dbReference type="SUPFAM" id="SSF55120">
    <property type="entry name" value="Pseudouridine synthase"/>
    <property type="match status" value="1"/>
</dbReference>
<feature type="domain" description="TRUD" evidence="5">
    <location>
        <begin position="182"/>
        <end position="341"/>
    </location>
</feature>
<dbReference type="EMBL" id="MUXU01000035">
    <property type="protein sequence ID" value="OOR89888.1"/>
    <property type="molecule type" value="Genomic_DNA"/>
</dbReference>
<dbReference type="Proteomes" id="UP000255279">
    <property type="component" value="Unassembled WGS sequence"/>
</dbReference>
<dbReference type="PANTHER" id="PTHR47811:SF1">
    <property type="entry name" value="TRNA PSEUDOURIDINE SYNTHASE D"/>
    <property type="match status" value="1"/>
</dbReference>
<organism evidence="6 8">
    <name type="scientific">Moraxella caviae</name>
    <dbReference type="NCBI Taxonomy" id="34060"/>
    <lineage>
        <taxon>Bacteria</taxon>
        <taxon>Pseudomonadati</taxon>
        <taxon>Pseudomonadota</taxon>
        <taxon>Gammaproteobacteria</taxon>
        <taxon>Moraxellales</taxon>
        <taxon>Moraxellaceae</taxon>
        <taxon>Moraxella</taxon>
    </lineage>
</organism>
<comment type="catalytic activity">
    <reaction evidence="4">
        <text>uridine(13) in tRNA = pseudouridine(13) in tRNA</text>
        <dbReference type="Rhea" id="RHEA:42540"/>
        <dbReference type="Rhea" id="RHEA-COMP:10105"/>
        <dbReference type="Rhea" id="RHEA-COMP:10106"/>
        <dbReference type="ChEBI" id="CHEBI:65314"/>
        <dbReference type="ChEBI" id="CHEBI:65315"/>
        <dbReference type="EC" id="5.4.99.27"/>
    </reaction>
</comment>
<dbReference type="InterPro" id="IPR020119">
    <property type="entry name" value="PsdUridine_synth_TruD_CS"/>
</dbReference>
<evidence type="ECO:0000313" key="7">
    <source>
        <dbReference type="EMBL" id="STZ14273.1"/>
    </source>
</evidence>
<dbReference type="GO" id="GO:0005829">
    <property type="term" value="C:cytosol"/>
    <property type="evidence" value="ECO:0007669"/>
    <property type="project" value="TreeGrafter"/>
</dbReference>
<keyword evidence="2 4" id="KW-0819">tRNA processing</keyword>
<dbReference type="InterPro" id="IPR050170">
    <property type="entry name" value="TruD_pseudoU_synthase"/>
</dbReference>
<reference evidence="6 8" key="1">
    <citation type="submission" date="2017-02" db="EMBL/GenBank/DDBJ databases">
        <title>Draft genome sequence of Moraxella caviae CCUG 355 type strain.</title>
        <authorList>
            <person name="Engstrom-Jakobsson H."/>
            <person name="Salva-Serra F."/>
            <person name="Thorell K."/>
            <person name="Gonzales-Siles L."/>
            <person name="Karlsson R."/>
            <person name="Boulund F."/>
            <person name="Engstrand L."/>
            <person name="Moore E."/>
        </authorList>
    </citation>
    <scope>NUCLEOTIDE SEQUENCE [LARGE SCALE GENOMIC DNA]</scope>
    <source>
        <strain evidence="6 8">CCUG 355</strain>
    </source>
</reference>
<evidence type="ECO:0000256" key="1">
    <source>
        <dbReference type="ARBA" id="ARBA00007953"/>
    </source>
</evidence>
<evidence type="ECO:0000256" key="4">
    <source>
        <dbReference type="HAMAP-Rule" id="MF_01082"/>
    </source>
</evidence>
<comment type="similarity">
    <text evidence="1 4">Belongs to the pseudouridine synthase TruD family.</text>
</comment>
<dbReference type="Proteomes" id="UP000190435">
    <property type="component" value="Unassembled WGS sequence"/>
</dbReference>
<dbReference type="GO" id="GO:0031119">
    <property type="term" value="P:tRNA pseudouridine synthesis"/>
    <property type="evidence" value="ECO:0007669"/>
    <property type="project" value="UniProtKB-UniRule"/>
</dbReference>
<dbReference type="InterPro" id="IPR020103">
    <property type="entry name" value="PsdUridine_synth_cat_dom_sf"/>
</dbReference>
<name>A0A1T0A2L5_9GAMM</name>
<proteinExistence type="inferred from homology"/>
<dbReference type="AlphaFoldDB" id="A0A1T0A2L5"/>
<gene>
    <name evidence="4 7" type="primary">truD</name>
    <name evidence="6" type="ORF">B0181_05605</name>
    <name evidence="7" type="ORF">NCTC10293_01865</name>
</gene>
<dbReference type="OrthoDB" id="1550679at2"/>
<dbReference type="GO" id="GO:0003723">
    <property type="term" value="F:RNA binding"/>
    <property type="evidence" value="ECO:0007669"/>
    <property type="project" value="InterPro"/>
</dbReference>
<sequence length="384" mass="42690">MTHFAKPQPTPAVISHAVIKSTPQDFLVTENFEFTPTNQGEHLWLYVQKTGLNTQYVAKLLAAWANIPVRDVGFSGLKDRHAITRQWFSLRIPTGALPECNFVDFLNNKNSENPDSGTTNRLNDGESLQVLRQCWHNKKLGRGSHRSNRFGITLRCIQHNYSNDASAKSIIDGRLHRLKNTGVPNYFGEQRFGNDGANIAKAEQFFAKLIAIDKPYKPHKKDRERHALYISAARSALFNAMLGERVRLGVWDKAMAGDVFNLNGTGSLFTDPSADLAELNARIESNDIHPTAVLFGTGESLASQDCAQLENSIISQECFATLTKGLLKVGVKSARRPTRLLLQDLTWQWQDDSTLFMEFTLPKGSFATVVIDAICENAAVGNDG</sequence>
<keyword evidence="8" id="KW-1185">Reference proteome</keyword>
<dbReference type="Gene3D" id="3.30.2340.10">
    <property type="entry name" value="TruD, insertion domain"/>
    <property type="match status" value="1"/>
</dbReference>
<keyword evidence="3 4" id="KW-0413">Isomerase</keyword>